<keyword evidence="2" id="KW-1185">Reference proteome</keyword>
<evidence type="ECO:0000313" key="3">
    <source>
        <dbReference type="RefSeq" id="XP_023168340.2"/>
    </source>
</evidence>
<dbReference type="GeneID" id="111597730"/>
<dbReference type="RefSeq" id="XP_023168340.2">
    <property type="nucleotide sequence ID" value="XM_023312572.2"/>
</dbReference>
<reference evidence="3" key="1">
    <citation type="submission" date="2025-08" db="UniProtKB">
        <authorList>
            <consortium name="RefSeq"/>
        </authorList>
    </citation>
    <scope>IDENTIFICATION</scope>
    <source>
        <strain evidence="3">15085-1641.00</strain>
        <tissue evidence="3">Whole body</tissue>
    </source>
</reference>
<feature type="compositionally biased region" description="Basic residues" evidence="1">
    <location>
        <begin position="805"/>
        <end position="815"/>
    </location>
</feature>
<evidence type="ECO:0000313" key="2">
    <source>
        <dbReference type="Proteomes" id="UP000504633"/>
    </source>
</evidence>
<protein>
    <submittedName>
        <fullName evidence="3">Uncharacterized protein LOC111597730 isoform X1</fullName>
    </submittedName>
</protein>
<feature type="region of interest" description="Disordered" evidence="1">
    <location>
        <begin position="777"/>
        <end position="844"/>
    </location>
</feature>
<dbReference type="Proteomes" id="UP000504633">
    <property type="component" value="Unplaced"/>
</dbReference>
<accession>A0A6J1LWJ5</accession>
<name>A0A6J1LWJ5_DROHY</name>
<sequence>MQNTVDMEQEAEVQVSITFDELQCFDSNDISTCVSIKSALKICQKSVENLSAKTVEVLSLWLRKLLRGYINEAECCIEAFKSLYEWLLRLKGEVTPENKAACSDFIMLLTDALDFAEWAKVKLLTTGERLVHTTAFFLLAIVYSCLQMSNESHVDALKEHESKAIELHLNVLNMLQEITNSSTRVHARITPLLRQMVEIADFLSLKLTHLNAFVKTSKTMTNICTHYNCLESSQNEDKAMPDWLQETVLHLCDTVLNELETVYEQHSTGTEEHMKVAQVYLIMLHKLLNTRVKHMDKSVLEALMLLLSGGESKPNLDTDSEIALLIAKYMHPYVMQIHELLYQLEDFQKHLITCLTEPAQSNENYDELCLDYVNVCIIDHAELNQLTYQTLLKIFEYLCRDAGNFCNAARYKRILETFGSLLHVACSAQLFNYFCAGLFEEDIIRSQICADVLMLSYRLEELQPGWSKNALTKITKYWIKCNNSYAMFSQNLSQLHVQRMLKYFHNLNKNHDPPVFNLHNYRYINCVSTKTEQEQHLWLLQLQRLLHSPPNDIEQYYEILALMELLSVSSSDWLLKLPPSIKDLLLKGTYQRLNNTYFKLALKASSATKLRILQAAMPPKSAANTCWHVQRFLHECRSSENAQLKSLAEQYAPDTEVRALLETLQPTLPLPKVNTSNLQISYAKLAYQSNQTHRCKQASLKRKRAEYEPKYILGQLEQNAEQLSVCSAELDATDLQQTFACRRLASAQHQSARASGTGSGRGIQPESAGVRVLIPMETGDPRIRDPKPDSPSQTFKGPSSMGQRSRPRATIRHISNRANRSNSSSSNSNNSSSNPRSNNNNEGMAYQATRCPHYHKHRSTISTPSLAAASSAYPMLCTEPALAWALHCSSWWPT</sequence>
<proteinExistence type="predicted"/>
<dbReference type="KEGG" id="dhe:111597730"/>
<feature type="compositionally biased region" description="Low complexity" evidence="1">
    <location>
        <begin position="816"/>
        <end position="841"/>
    </location>
</feature>
<dbReference type="OrthoDB" id="8032356at2759"/>
<dbReference type="AlphaFoldDB" id="A0A6J1LWJ5"/>
<feature type="compositionally biased region" description="Polar residues" evidence="1">
    <location>
        <begin position="790"/>
        <end position="803"/>
    </location>
</feature>
<feature type="compositionally biased region" description="Basic and acidic residues" evidence="1">
    <location>
        <begin position="779"/>
        <end position="788"/>
    </location>
</feature>
<organism evidence="2 3">
    <name type="scientific">Drosophila hydei</name>
    <name type="common">Fruit fly</name>
    <dbReference type="NCBI Taxonomy" id="7224"/>
    <lineage>
        <taxon>Eukaryota</taxon>
        <taxon>Metazoa</taxon>
        <taxon>Ecdysozoa</taxon>
        <taxon>Arthropoda</taxon>
        <taxon>Hexapoda</taxon>
        <taxon>Insecta</taxon>
        <taxon>Pterygota</taxon>
        <taxon>Neoptera</taxon>
        <taxon>Endopterygota</taxon>
        <taxon>Diptera</taxon>
        <taxon>Brachycera</taxon>
        <taxon>Muscomorpha</taxon>
        <taxon>Ephydroidea</taxon>
        <taxon>Drosophilidae</taxon>
        <taxon>Drosophila</taxon>
    </lineage>
</organism>
<evidence type="ECO:0000256" key="1">
    <source>
        <dbReference type="SAM" id="MobiDB-lite"/>
    </source>
</evidence>
<gene>
    <name evidence="3" type="primary">LOC111597730</name>
</gene>